<organism evidence="2 3">
    <name type="scientific">Batillaria attramentaria</name>
    <dbReference type="NCBI Taxonomy" id="370345"/>
    <lineage>
        <taxon>Eukaryota</taxon>
        <taxon>Metazoa</taxon>
        <taxon>Spiralia</taxon>
        <taxon>Lophotrochozoa</taxon>
        <taxon>Mollusca</taxon>
        <taxon>Gastropoda</taxon>
        <taxon>Caenogastropoda</taxon>
        <taxon>Sorbeoconcha</taxon>
        <taxon>Cerithioidea</taxon>
        <taxon>Batillariidae</taxon>
        <taxon>Batillaria</taxon>
    </lineage>
</organism>
<feature type="chain" id="PRO_5044843872" description="Secreted protein" evidence="1">
    <location>
        <begin position="18"/>
        <end position="248"/>
    </location>
</feature>
<evidence type="ECO:0000256" key="1">
    <source>
        <dbReference type="SAM" id="SignalP"/>
    </source>
</evidence>
<evidence type="ECO:0000313" key="3">
    <source>
        <dbReference type="Proteomes" id="UP001519460"/>
    </source>
</evidence>
<keyword evidence="3" id="KW-1185">Reference proteome</keyword>
<sequence>MLLSPTGFLCLLYGAQGLDCRDKNSMQQEQVKCFAAYNITLEINGEDLLNALQNVPEAVCSQQDEYRSALTCAFDVGKRCLRESGVTTDILPDAVRVADGIAYMCRHISEIDPECLENTKPAMEQCVMDKALSKAVSQSMGVSLDVKSLACTGFQLAYDCMKEELHCPGRTKEVYLRLANDYILPPACSSVDDGNDDYSHNDDNDLVVSYTVVGLQFLAWPLPYAVVALRSKIVRSSALNETCGLPGQ</sequence>
<dbReference type="Proteomes" id="UP001519460">
    <property type="component" value="Unassembled WGS sequence"/>
</dbReference>
<accession>A0ABD0KQ68</accession>
<keyword evidence="1" id="KW-0732">Signal</keyword>
<name>A0ABD0KQ68_9CAEN</name>
<evidence type="ECO:0000313" key="2">
    <source>
        <dbReference type="EMBL" id="KAK7489111.1"/>
    </source>
</evidence>
<reference evidence="2 3" key="1">
    <citation type="journal article" date="2023" name="Sci. Data">
        <title>Genome assembly of the Korean intertidal mud-creeper Batillaria attramentaria.</title>
        <authorList>
            <person name="Patra A.K."/>
            <person name="Ho P.T."/>
            <person name="Jun S."/>
            <person name="Lee S.J."/>
            <person name="Kim Y."/>
            <person name="Won Y.J."/>
        </authorList>
    </citation>
    <scope>NUCLEOTIDE SEQUENCE [LARGE SCALE GENOMIC DNA]</scope>
    <source>
        <strain evidence="2">Wonlab-2016</strain>
    </source>
</reference>
<comment type="caution">
    <text evidence="2">The sequence shown here is derived from an EMBL/GenBank/DDBJ whole genome shotgun (WGS) entry which is preliminary data.</text>
</comment>
<dbReference type="EMBL" id="JACVVK020000142">
    <property type="protein sequence ID" value="KAK7489111.1"/>
    <property type="molecule type" value="Genomic_DNA"/>
</dbReference>
<gene>
    <name evidence="2" type="ORF">BaRGS_00019625</name>
</gene>
<dbReference type="AlphaFoldDB" id="A0ABD0KQ68"/>
<protein>
    <recommendedName>
        <fullName evidence="4">Secreted protein</fullName>
    </recommendedName>
</protein>
<feature type="signal peptide" evidence="1">
    <location>
        <begin position="1"/>
        <end position="17"/>
    </location>
</feature>
<proteinExistence type="predicted"/>
<evidence type="ECO:0008006" key="4">
    <source>
        <dbReference type="Google" id="ProtNLM"/>
    </source>
</evidence>